<evidence type="ECO:0000256" key="7">
    <source>
        <dbReference type="ARBA" id="ARBA00022927"/>
    </source>
</evidence>
<evidence type="ECO:0000256" key="6">
    <source>
        <dbReference type="ARBA" id="ARBA00022692"/>
    </source>
</evidence>
<evidence type="ECO:0000256" key="2">
    <source>
        <dbReference type="ARBA" id="ARBA00010637"/>
    </source>
</evidence>
<proteinExistence type="inferred from homology"/>
<evidence type="ECO:0000313" key="11">
    <source>
        <dbReference type="EMBL" id="AIJ44856.1"/>
    </source>
</evidence>
<evidence type="ECO:0000256" key="3">
    <source>
        <dbReference type="ARBA" id="ARBA00022448"/>
    </source>
</evidence>
<feature type="transmembrane region" description="Helical" evidence="10">
    <location>
        <begin position="28"/>
        <end position="50"/>
    </location>
</feature>
<evidence type="ECO:0000256" key="10">
    <source>
        <dbReference type="SAM" id="Phobius"/>
    </source>
</evidence>
<dbReference type="GO" id="GO:0015628">
    <property type="term" value="P:protein secretion by the type II secretion system"/>
    <property type="evidence" value="ECO:0007669"/>
    <property type="project" value="InterPro"/>
</dbReference>
<dbReference type="KEGG" id="ctes:O987_03435"/>
<dbReference type="Proteomes" id="UP000028782">
    <property type="component" value="Chromosome"/>
</dbReference>
<name>A0A076PJF1_COMTE</name>
<gene>
    <name evidence="11" type="ORF">O987_03435</name>
</gene>
<dbReference type="InterPro" id="IPR007690">
    <property type="entry name" value="T2SS_GspM"/>
</dbReference>
<evidence type="ECO:0000256" key="5">
    <source>
        <dbReference type="ARBA" id="ARBA00022519"/>
    </source>
</evidence>
<sequence length="180" mass="19593">MKQKNALKTALAPLLQRWSTLAQREQNLLLLAASVVLLALLWWVALAPALHSLRTAPARHAAAELELQNMLQMQAQAELLRQQPQGNSADARSQLEQSLKTELGNSARLQWLGNRAQVSLTQTAAPALARWLAQVRDNSHASVAEMKLNRTLGETADDAAITRWSGTLLLDLPGNAGGQN</sequence>
<accession>A0A076PJF1</accession>
<dbReference type="GO" id="GO:0015627">
    <property type="term" value="C:type II protein secretion system complex"/>
    <property type="evidence" value="ECO:0007669"/>
    <property type="project" value="InterPro"/>
</dbReference>
<keyword evidence="6 10" id="KW-0812">Transmembrane</keyword>
<keyword evidence="4" id="KW-1003">Cell membrane</keyword>
<keyword evidence="7" id="KW-0653">Protein transport</keyword>
<keyword evidence="9 10" id="KW-0472">Membrane</keyword>
<evidence type="ECO:0000256" key="4">
    <source>
        <dbReference type="ARBA" id="ARBA00022475"/>
    </source>
</evidence>
<evidence type="ECO:0000256" key="1">
    <source>
        <dbReference type="ARBA" id="ARBA00004377"/>
    </source>
</evidence>
<dbReference type="RefSeq" id="WP_043370846.1">
    <property type="nucleotide sequence ID" value="NZ_CP006704.1"/>
</dbReference>
<comment type="subcellular location">
    <subcellularLocation>
        <location evidence="1">Cell inner membrane</location>
        <topology evidence="1">Single-pass membrane protein</topology>
    </subcellularLocation>
</comment>
<comment type="similarity">
    <text evidence="2">Belongs to the GSP M family.</text>
</comment>
<keyword evidence="8 10" id="KW-1133">Transmembrane helix</keyword>
<evidence type="ECO:0000313" key="12">
    <source>
        <dbReference type="Proteomes" id="UP000028782"/>
    </source>
</evidence>
<dbReference type="GO" id="GO:0005886">
    <property type="term" value="C:plasma membrane"/>
    <property type="evidence" value="ECO:0007669"/>
    <property type="project" value="UniProtKB-SubCell"/>
</dbReference>
<evidence type="ECO:0000256" key="9">
    <source>
        <dbReference type="ARBA" id="ARBA00023136"/>
    </source>
</evidence>
<dbReference type="SUPFAM" id="SSF103054">
    <property type="entry name" value="General secretion pathway protein M, EpsM"/>
    <property type="match status" value="1"/>
</dbReference>
<dbReference type="HOGENOM" id="CLU_127473_0_0_4"/>
<evidence type="ECO:0000256" key="8">
    <source>
        <dbReference type="ARBA" id="ARBA00022989"/>
    </source>
</evidence>
<dbReference type="EMBL" id="CP006704">
    <property type="protein sequence ID" value="AIJ44856.1"/>
    <property type="molecule type" value="Genomic_DNA"/>
</dbReference>
<dbReference type="InterPro" id="IPR023229">
    <property type="entry name" value="T2SS_M_periplasmic_sf"/>
</dbReference>
<protein>
    <submittedName>
        <fullName evidence="11">General secretion pathway protein M</fullName>
    </submittedName>
</protein>
<dbReference type="Pfam" id="PF04612">
    <property type="entry name" value="T2SSM"/>
    <property type="match status" value="1"/>
</dbReference>
<organism evidence="11 12">
    <name type="scientific">Comamonas testosteroni TK102</name>
    <dbReference type="NCBI Taxonomy" id="1392005"/>
    <lineage>
        <taxon>Bacteria</taxon>
        <taxon>Pseudomonadati</taxon>
        <taxon>Pseudomonadota</taxon>
        <taxon>Betaproteobacteria</taxon>
        <taxon>Burkholderiales</taxon>
        <taxon>Comamonadaceae</taxon>
        <taxon>Comamonas</taxon>
    </lineage>
</organism>
<reference evidence="11 12" key="1">
    <citation type="journal article" date="2014" name="Genome Announc.">
        <title>Complete Genome Sequence of Polychlorinated Biphenyl Degrader Comamonas testosteroni TK102 (NBRC 109938).</title>
        <authorList>
            <person name="Fukuda K."/>
            <person name="Hosoyama A."/>
            <person name="Tsuchikane K."/>
            <person name="Ohji S."/>
            <person name="Yamazoe A."/>
            <person name="Fujita N."/>
            <person name="Shintani M."/>
            <person name="Kimbara K."/>
        </authorList>
    </citation>
    <scope>NUCLEOTIDE SEQUENCE [LARGE SCALE GENOMIC DNA]</scope>
    <source>
        <strain evidence="11">TK102</strain>
    </source>
</reference>
<keyword evidence="3" id="KW-0813">Transport</keyword>
<dbReference type="AlphaFoldDB" id="A0A076PJF1"/>
<keyword evidence="5" id="KW-0997">Cell inner membrane</keyword>